<protein>
    <submittedName>
        <fullName evidence="2">Por secretion system C-terminal sorting domain protein</fullName>
    </submittedName>
</protein>
<dbReference type="NCBIfam" id="TIGR04183">
    <property type="entry name" value="Por_Secre_tail"/>
    <property type="match status" value="1"/>
</dbReference>
<dbReference type="RefSeq" id="WP_039426707.1">
    <property type="nucleotide sequence ID" value="NZ_JRAK01000153.1"/>
</dbReference>
<evidence type="ECO:0000256" key="1">
    <source>
        <dbReference type="SAM" id="SignalP"/>
    </source>
</evidence>
<accession>A0A0A2F270</accession>
<organism evidence="2 3">
    <name type="scientific">Porphyromonas gulae</name>
    <dbReference type="NCBI Taxonomy" id="111105"/>
    <lineage>
        <taxon>Bacteria</taxon>
        <taxon>Pseudomonadati</taxon>
        <taxon>Bacteroidota</taxon>
        <taxon>Bacteroidia</taxon>
        <taxon>Bacteroidales</taxon>
        <taxon>Porphyromonadaceae</taxon>
        <taxon>Porphyromonas</taxon>
    </lineage>
</organism>
<evidence type="ECO:0000313" key="3">
    <source>
        <dbReference type="Proteomes" id="UP000030146"/>
    </source>
</evidence>
<comment type="caution">
    <text evidence="2">The sequence shown here is derived from an EMBL/GenBank/DDBJ whole genome shotgun (WGS) entry which is preliminary data.</text>
</comment>
<dbReference type="InterPro" id="IPR026444">
    <property type="entry name" value="Secre_tail"/>
</dbReference>
<dbReference type="EMBL" id="JRAK01000153">
    <property type="protein sequence ID" value="KGN84130.1"/>
    <property type="molecule type" value="Genomic_DNA"/>
</dbReference>
<gene>
    <name evidence="2" type="ORF">HR15_11235</name>
</gene>
<keyword evidence="3" id="KW-1185">Reference proteome</keyword>
<feature type="chain" id="PRO_5001987176" evidence="1">
    <location>
        <begin position="22"/>
        <end position="508"/>
    </location>
</feature>
<dbReference type="AlphaFoldDB" id="A0A0A2F270"/>
<name>A0A0A2F270_9PORP</name>
<keyword evidence="1" id="KW-0732">Signal</keyword>
<dbReference type="SUPFAM" id="SSF50960">
    <property type="entry name" value="TolB, C-terminal domain"/>
    <property type="match status" value="1"/>
</dbReference>
<feature type="signal peptide" evidence="1">
    <location>
        <begin position="1"/>
        <end position="21"/>
    </location>
</feature>
<proteinExistence type="predicted"/>
<evidence type="ECO:0000313" key="2">
    <source>
        <dbReference type="EMBL" id="KGN84130.1"/>
    </source>
</evidence>
<sequence>MKKRLLSVCMACAMLPIAMCAQGTTQSSHHKLGSDIDYPINRLSPDGRYMGGWKNGISYVYDTQTNQTVTTLGGDNLTVYLKGINNDGSIWASRIDDEGLKYGLYKDGKWTDLPKPEGFSGGWLRHVTPDQKYIVNSYTNSLPDMTLISDAFLYERKEDGTYQYRKLIKPKNDCWTESEVFHVDPMQISNDGRIVLGHMVDGLSKYIFPIIWERNAAGEYEYRIKGESFCFNLDQPSPGNPPVEEEMVTAEPGTPEYEEQLTQYYAAVEEWNALAAAFWTGKALHGYPFMDNQGTTIGTALFTGEQDKGSQPLLLSIADDSYALIEYYRTEPFMVTSNGTAFLLNQFMDGIHHNVMYTLSSTEVIPFDKWLKAEYDLTLENEYIHGFKVFVGEPAMSDDGKTLAFTLKYPNETYKNHYYRLNKSLNLPTSTDKPVSTALFRVYSSGKTLYTGSSTPCDIRIVNTNGQGVAKAENVVSSLDLKHLPAGIYIAAITCDKKTEFFKIVLAD</sequence>
<dbReference type="Proteomes" id="UP000030146">
    <property type="component" value="Unassembled WGS sequence"/>
</dbReference>
<reference evidence="2 3" key="1">
    <citation type="submission" date="2014-08" db="EMBL/GenBank/DDBJ databases">
        <title>Porphyromonas gulae strain:COT-052_OH3439 Genome sequencing.</title>
        <authorList>
            <person name="Wallis C."/>
            <person name="Deusch O."/>
            <person name="O'Flynn C."/>
            <person name="Davis I."/>
            <person name="Jospin G."/>
            <person name="Darling A.E."/>
            <person name="Coil D.A."/>
            <person name="Alexiev A."/>
            <person name="Horsfall A."/>
            <person name="Kirkwood N."/>
            <person name="Harris S."/>
            <person name="Eisen J.A."/>
        </authorList>
    </citation>
    <scope>NUCLEOTIDE SEQUENCE [LARGE SCALE GENOMIC DNA]</scope>
    <source>
        <strain evidence="3">COT-052 OH3439</strain>
    </source>
</reference>